<comment type="caution">
    <text evidence="3">The sequence shown here is derived from an EMBL/GenBank/DDBJ whole genome shotgun (WGS) entry which is preliminary data.</text>
</comment>
<feature type="region of interest" description="Disordered" evidence="1">
    <location>
        <begin position="570"/>
        <end position="619"/>
    </location>
</feature>
<dbReference type="SMART" id="SM00860">
    <property type="entry name" value="SMI1_KNR4"/>
    <property type="match status" value="1"/>
</dbReference>
<dbReference type="Proteomes" id="UP001553843">
    <property type="component" value="Unassembled WGS sequence"/>
</dbReference>
<dbReference type="RefSeq" id="WP_359770762.1">
    <property type="nucleotide sequence ID" value="NZ_JBEYRR010000001.1"/>
</dbReference>
<evidence type="ECO:0000259" key="2">
    <source>
        <dbReference type="SMART" id="SM00860"/>
    </source>
</evidence>
<dbReference type="Pfam" id="PF09346">
    <property type="entry name" value="SMI1_KNR4"/>
    <property type="match status" value="1"/>
</dbReference>
<protein>
    <submittedName>
        <fullName evidence="3">SMI1/KNR4 family protein</fullName>
    </submittedName>
</protein>
<dbReference type="Gene3D" id="3.40.1580.10">
    <property type="entry name" value="SMI1/KNR4-like"/>
    <property type="match status" value="1"/>
</dbReference>
<keyword evidence="4" id="KW-1185">Reference proteome</keyword>
<evidence type="ECO:0000313" key="3">
    <source>
        <dbReference type="EMBL" id="MEW2362398.1"/>
    </source>
</evidence>
<proteinExistence type="predicted"/>
<feature type="compositionally biased region" description="Basic and acidic residues" evidence="1">
    <location>
        <begin position="578"/>
        <end position="606"/>
    </location>
</feature>
<evidence type="ECO:0000256" key="1">
    <source>
        <dbReference type="SAM" id="MobiDB-lite"/>
    </source>
</evidence>
<organism evidence="3 4">
    <name type="scientific">Streptomyces huasconensis</name>
    <dbReference type="NCBI Taxonomy" id="1854574"/>
    <lineage>
        <taxon>Bacteria</taxon>
        <taxon>Bacillati</taxon>
        <taxon>Actinomycetota</taxon>
        <taxon>Actinomycetes</taxon>
        <taxon>Kitasatosporales</taxon>
        <taxon>Streptomycetaceae</taxon>
        <taxon>Streptomyces</taxon>
    </lineage>
</organism>
<dbReference type="SUPFAM" id="SSF160631">
    <property type="entry name" value="SMI1/KNR4-like"/>
    <property type="match status" value="1"/>
</dbReference>
<reference evidence="3 4" key="1">
    <citation type="submission" date="2024-06" db="EMBL/GenBank/DDBJ databases">
        <title>The Natural Products Discovery Center: Release of the First 8490 Sequenced Strains for Exploring Actinobacteria Biosynthetic Diversity.</title>
        <authorList>
            <person name="Kalkreuter E."/>
            <person name="Kautsar S.A."/>
            <person name="Yang D."/>
            <person name="Bader C.D."/>
            <person name="Teijaro C.N."/>
            <person name="Fluegel L."/>
            <person name="Davis C.M."/>
            <person name="Simpson J.R."/>
            <person name="Lauterbach L."/>
            <person name="Steele A.D."/>
            <person name="Gui C."/>
            <person name="Meng S."/>
            <person name="Li G."/>
            <person name="Viehrig K."/>
            <person name="Ye F."/>
            <person name="Su P."/>
            <person name="Kiefer A.F."/>
            <person name="Nichols A."/>
            <person name="Cepeda A.J."/>
            <person name="Yan W."/>
            <person name="Fan B."/>
            <person name="Jiang Y."/>
            <person name="Adhikari A."/>
            <person name="Zheng C.-J."/>
            <person name="Schuster L."/>
            <person name="Cowan T.M."/>
            <person name="Smanski M.J."/>
            <person name="Chevrette M.G."/>
            <person name="De Carvalho L.P.S."/>
            <person name="Shen B."/>
        </authorList>
    </citation>
    <scope>NUCLEOTIDE SEQUENCE [LARGE SCALE GENOMIC DNA]</scope>
    <source>
        <strain evidence="3 4">NPDC047833</strain>
    </source>
</reference>
<feature type="domain" description="Knr4/Smi1-like" evidence="2">
    <location>
        <begin position="49"/>
        <end position="181"/>
    </location>
</feature>
<evidence type="ECO:0000313" key="4">
    <source>
        <dbReference type="Proteomes" id="UP001553843"/>
    </source>
</evidence>
<name>A0ABV3LSG5_9ACTN</name>
<accession>A0ABV3LSG5</accession>
<sequence>MTETAEMTYDWRPFLMRWSGEWADACDPDEVTDAGDQEALEKRWLGFAPASGAGIAALEARIGLRLPPSYRQFLEVTDGWRHAGGFVWRLAGTREAYRPDGETHLTEMFLEHLDEDADPAELQEALVWTRGLQLDVESDAVSVALDPEDVDEHGEWAVLTWASWRAAPPERYQSFWEFMQAAYREFHQLKAGGDDGRPFTNVTTEALDAQVEEARRDALRGDHERAEAVLAEACAFGRPRAKALREQLTWMLGNRHSNGLGGLAADPRYAPDLLPALMGGRERGAWREGAYEYHLRGGTEEVRALERTLLEQLEEGTYAYTAAGPFGDAVATAREQMRWGEANAAWRTLSAALPQWQPLGPDHLAPVGLTADPLLEPLFTSARGRALLATPRGEQATGVAGAVVDEDPEGLAWLADRPGNGQRRAYRFLLVEGVAPDALPALVGAEDGAKLNPPMTLWDARHTSWSSGDSRVRTTSSYDDKALVAVGRAGPGWSFAFDNHPQPFNEARFVSPAAAASRHGRAVAVWGETDRFDRGALFHLSVAERGTERYAFTVRGSRCEHFGEIPQDLDPARLFPAIRDDGPHDGGGDEREGGSDSELDGGRNGELDGGCSSEQDGGLPGEATALTAIAAAFGVTFSRSALDRGRLHTFTTRSWTRPPGPGETYVVLSFGPPTL</sequence>
<gene>
    <name evidence="3" type="ORF">AB0887_10605</name>
</gene>
<dbReference type="InterPro" id="IPR018958">
    <property type="entry name" value="Knr4/Smi1-like_dom"/>
</dbReference>
<dbReference type="InterPro" id="IPR037883">
    <property type="entry name" value="Knr4/Smi1-like_sf"/>
</dbReference>
<dbReference type="EMBL" id="JBEYRS010000003">
    <property type="protein sequence ID" value="MEW2362398.1"/>
    <property type="molecule type" value="Genomic_DNA"/>
</dbReference>